<feature type="non-terminal residue" evidence="10">
    <location>
        <position position="411"/>
    </location>
</feature>
<dbReference type="Gene3D" id="1.10.3090.10">
    <property type="entry name" value="cca-adding enzyme, domain 2"/>
    <property type="match status" value="1"/>
</dbReference>
<dbReference type="InterPro" id="IPR032828">
    <property type="entry name" value="PolyA_RNA-bd"/>
</dbReference>
<evidence type="ECO:0000256" key="1">
    <source>
        <dbReference type="ARBA" id="ARBA00001946"/>
    </source>
</evidence>
<dbReference type="SUPFAM" id="SSF81301">
    <property type="entry name" value="Nucleotidyltransferase"/>
    <property type="match status" value="1"/>
</dbReference>
<evidence type="ECO:0000256" key="2">
    <source>
        <dbReference type="ARBA" id="ARBA00022679"/>
    </source>
</evidence>
<dbReference type="GO" id="GO:0046872">
    <property type="term" value="F:metal ion binding"/>
    <property type="evidence" value="ECO:0007669"/>
    <property type="project" value="UniProtKB-KW"/>
</dbReference>
<evidence type="ECO:0000259" key="8">
    <source>
        <dbReference type="Pfam" id="PF01743"/>
    </source>
</evidence>
<protein>
    <recommendedName>
        <fullName evidence="11">Poly A polymerase head domain-containing protein</fullName>
    </recommendedName>
</protein>
<keyword evidence="7" id="KW-0460">Magnesium</keyword>
<evidence type="ECO:0008006" key="11">
    <source>
        <dbReference type="Google" id="ProtNLM"/>
    </source>
</evidence>
<keyword evidence="3" id="KW-0819">tRNA processing</keyword>
<evidence type="ECO:0000259" key="9">
    <source>
        <dbReference type="Pfam" id="PF12627"/>
    </source>
</evidence>
<gene>
    <name evidence="10" type="ORF">METZ01_LOCUS135078</name>
</gene>
<organism evidence="10">
    <name type="scientific">marine metagenome</name>
    <dbReference type="NCBI Taxonomy" id="408172"/>
    <lineage>
        <taxon>unclassified sequences</taxon>
        <taxon>metagenomes</taxon>
        <taxon>ecological metagenomes</taxon>
    </lineage>
</organism>
<dbReference type="InterPro" id="IPR002646">
    <property type="entry name" value="PolA_pol_head_dom"/>
</dbReference>
<sequence length="411" mass="48547">MITLLNKLFSQSKNFNSLNLSFQKLRKETEVKKIFKVIEEFSATSEIRYVGGCVRKIINNEVIDDIDLAVNLNPDEVSKILKENNIKFYKTGIDHGTITALINNKKFEITSLRKDISTDGRHAKVEFSNDWHEDASRRDFTINSIYADIDGNLFDPFDGKKDLENGEVIFIGEAHKRIKEDYLRILRYVRFFVNYSKKKHDPNITKIIKQNLDGINKISSERLLEEFKKLFYSYGFYKLTKDIFCFEIIKLVFPQFKNINIFEKLNSFAKKNINNLDFIFFISLMIIDGTDNVNYCIYKFNFSKKDQKRILFLNNFFSKKTNSKTFSKKNLQKVLYFNGKQSLLDLLYFQIFRSKKVDKKLLEMIEFFKDKEPPLLPLKAITLMTEYNIPEGKKLGVKLKEIEKNWVENNF</sequence>
<dbReference type="GO" id="GO:0016779">
    <property type="term" value="F:nucleotidyltransferase activity"/>
    <property type="evidence" value="ECO:0007669"/>
    <property type="project" value="UniProtKB-KW"/>
</dbReference>
<evidence type="ECO:0000256" key="7">
    <source>
        <dbReference type="ARBA" id="ARBA00022842"/>
    </source>
</evidence>
<evidence type="ECO:0000313" key="10">
    <source>
        <dbReference type="EMBL" id="SVA82224.1"/>
    </source>
</evidence>
<dbReference type="GO" id="GO:0000166">
    <property type="term" value="F:nucleotide binding"/>
    <property type="evidence" value="ECO:0007669"/>
    <property type="project" value="UniProtKB-KW"/>
</dbReference>
<dbReference type="GO" id="GO:0000049">
    <property type="term" value="F:tRNA binding"/>
    <property type="evidence" value="ECO:0007669"/>
    <property type="project" value="TreeGrafter"/>
</dbReference>
<name>A0A381YZ66_9ZZZZ</name>
<feature type="domain" description="Poly A polymerase head" evidence="8">
    <location>
        <begin position="48"/>
        <end position="168"/>
    </location>
</feature>
<dbReference type="Pfam" id="PF12627">
    <property type="entry name" value="PolyA_pol_RNAbd"/>
    <property type="match status" value="1"/>
</dbReference>
<dbReference type="Pfam" id="PF01743">
    <property type="entry name" value="PolyA_pol"/>
    <property type="match status" value="1"/>
</dbReference>
<evidence type="ECO:0000256" key="3">
    <source>
        <dbReference type="ARBA" id="ARBA00022694"/>
    </source>
</evidence>
<feature type="non-terminal residue" evidence="10">
    <location>
        <position position="1"/>
    </location>
</feature>
<evidence type="ECO:0000256" key="5">
    <source>
        <dbReference type="ARBA" id="ARBA00022723"/>
    </source>
</evidence>
<comment type="cofactor">
    <cofactor evidence="1">
        <name>Mg(2+)</name>
        <dbReference type="ChEBI" id="CHEBI:18420"/>
    </cofactor>
</comment>
<dbReference type="PANTHER" id="PTHR46173">
    <property type="entry name" value="CCA TRNA NUCLEOTIDYLTRANSFERASE 1, MITOCHONDRIAL"/>
    <property type="match status" value="1"/>
</dbReference>
<dbReference type="CDD" id="cd05398">
    <property type="entry name" value="NT_ClassII-CCAase"/>
    <property type="match status" value="1"/>
</dbReference>
<dbReference type="SUPFAM" id="SSF81891">
    <property type="entry name" value="Poly A polymerase C-terminal region-like"/>
    <property type="match status" value="1"/>
</dbReference>
<proteinExistence type="predicted"/>
<keyword evidence="6" id="KW-0547">Nucleotide-binding</keyword>
<keyword evidence="4" id="KW-0548">Nucleotidyltransferase</keyword>
<keyword evidence="5" id="KW-0479">Metal-binding</keyword>
<feature type="domain" description="tRNA nucleotidyltransferase/poly(A) polymerase RNA and SrmB- binding" evidence="9">
    <location>
        <begin position="201"/>
        <end position="257"/>
    </location>
</feature>
<dbReference type="GO" id="GO:0008033">
    <property type="term" value="P:tRNA processing"/>
    <property type="evidence" value="ECO:0007669"/>
    <property type="project" value="UniProtKB-KW"/>
</dbReference>
<dbReference type="PANTHER" id="PTHR46173:SF1">
    <property type="entry name" value="CCA TRNA NUCLEOTIDYLTRANSFERASE 1, MITOCHONDRIAL"/>
    <property type="match status" value="1"/>
</dbReference>
<dbReference type="AlphaFoldDB" id="A0A381YZ66"/>
<dbReference type="InterPro" id="IPR050264">
    <property type="entry name" value="Bact_CCA-adding_enz_type3_sf"/>
</dbReference>
<evidence type="ECO:0000256" key="4">
    <source>
        <dbReference type="ARBA" id="ARBA00022695"/>
    </source>
</evidence>
<evidence type="ECO:0000256" key="6">
    <source>
        <dbReference type="ARBA" id="ARBA00022741"/>
    </source>
</evidence>
<accession>A0A381YZ66</accession>
<dbReference type="Gene3D" id="3.30.460.10">
    <property type="entry name" value="Beta Polymerase, domain 2"/>
    <property type="match status" value="1"/>
</dbReference>
<dbReference type="EMBL" id="UINC01019424">
    <property type="protein sequence ID" value="SVA82224.1"/>
    <property type="molecule type" value="Genomic_DNA"/>
</dbReference>
<dbReference type="InterPro" id="IPR043519">
    <property type="entry name" value="NT_sf"/>
</dbReference>
<keyword evidence="2" id="KW-0808">Transferase</keyword>
<reference evidence="10" key="1">
    <citation type="submission" date="2018-05" db="EMBL/GenBank/DDBJ databases">
        <authorList>
            <person name="Lanie J.A."/>
            <person name="Ng W.-L."/>
            <person name="Kazmierczak K.M."/>
            <person name="Andrzejewski T.M."/>
            <person name="Davidsen T.M."/>
            <person name="Wayne K.J."/>
            <person name="Tettelin H."/>
            <person name="Glass J.I."/>
            <person name="Rusch D."/>
            <person name="Podicherti R."/>
            <person name="Tsui H.-C.T."/>
            <person name="Winkler M.E."/>
        </authorList>
    </citation>
    <scope>NUCLEOTIDE SEQUENCE</scope>
</reference>